<dbReference type="PROSITE" id="PS00141">
    <property type="entry name" value="ASP_PROTEASE"/>
    <property type="match status" value="1"/>
</dbReference>
<evidence type="ECO:0000313" key="1">
    <source>
        <dbReference type="EMBL" id="ADM27671.1"/>
    </source>
</evidence>
<sequence length="124" mass="13530">MKCLGHVYVKVGICTVDKSRCIEVEGLVDTGATLTTIPRSLADELGIKVVRRDTVETGAGFIEVERGVAIVSIAGRETVTEIWLSDIIGRVLIGVTTLEMLGLRIDPRTGRLEPSPLLLYRFYG</sequence>
<dbReference type="InterPro" id="IPR021109">
    <property type="entry name" value="Peptidase_aspartic_dom_sf"/>
</dbReference>
<dbReference type="GO" id="GO:0004190">
    <property type="term" value="F:aspartic-type endopeptidase activity"/>
    <property type="evidence" value="ECO:0007669"/>
    <property type="project" value="InterPro"/>
</dbReference>
<dbReference type="GO" id="GO:0006508">
    <property type="term" value="P:proteolysis"/>
    <property type="evidence" value="ECO:0007669"/>
    <property type="project" value="InterPro"/>
</dbReference>
<dbReference type="Pfam" id="PF13650">
    <property type="entry name" value="Asp_protease_2"/>
    <property type="match status" value="1"/>
</dbReference>
<protein>
    <recommendedName>
        <fullName evidence="3">Aspartyl protease</fullName>
    </recommendedName>
</protein>
<dbReference type="EMBL" id="CP002098">
    <property type="protein sequence ID" value="ADM27671.1"/>
    <property type="molecule type" value="Genomic_DNA"/>
</dbReference>
<name>E0STQ5_IGNAA</name>
<dbReference type="BioCyc" id="IAGG583356:GHAH-837-MONOMER"/>
<dbReference type="HOGENOM" id="CLU_145188_1_0_2"/>
<reference evidence="1 2" key="1">
    <citation type="journal article" date="2010" name="Stand. Genomic Sci.">
        <title>Complete genome sequence of Ignisphaera aggregans type strain (AQ1.S1).</title>
        <authorList>
            <person name="Goker M."/>
            <person name="Held B."/>
            <person name="Lapidus A."/>
            <person name="Nolan M."/>
            <person name="Spring S."/>
            <person name="Yasawong M."/>
            <person name="Lucas S."/>
            <person name="Glavina Del Rio T."/>
            <person name="Tice H."/>
            <person name="Cheng J.F."/>
            <person name="Goodwin L."/>
            <person name="Tapia R."/>
            <person name="Pitluck S."/>
            <person name="Liolios K."/>
            <person name="Ivanova N."/>
            <person name="Mavromatis K."/>
            <person name="Mikhailova N."/>
            <person name="Pati A."/>
            <person name="Chen A."/>
            <person name="Palaniappan K."/>
            <person name="Brambilla E."/>
            <person name="Land M."/>
            <person name="Hauser L."/>
            <person name="Chang Y.J."/>
            <person name="Jeffries C.D."/>
            <person name="Brettin T."/>
            <person name="Detter J.C."/>
            <person name="Han C."/>
            <person name="Rohde M."/>
            <person name="Sikorski J."/>
            <person name="Woyke T."/>
            <person name="Bristow J."/>
            <person name="Eisen J.A."/>
            <person name="Markowitz V."/>
            <person name="Hugenholtz P."/>
            <person name="Kyrpides N.C."/>
            <person name="Klenk H.P."/>
        </authorList>
    </citation>
    <scope>NUCLEOTIDE SEQUENCE [LARGE SCALE GENOMIC DNA]</scope>
    <source>
        <strain evidence="2">DSM 17230 / JCM 13409 / AQ1.S1</strain>
    </source>
</reference>
<gene>
    <name evidence="1" type="ordered locus">Igag_0854</name>
</gene>
<dbReference type="Proteomes" id="UP000001304">
    <property type="component" value="Chromosome"/>
</dbReference>
<keyword evidence="2" id="KW-1185">Reference proteome</keyword>
<dbReference type="KEGG" id="iag:Igag_0854"/>
<proteinExistence type="predicted"/>
<dbReference type="SUPFAM" id="SSF50630">
    <property type="entry name" value="Acid proteases"/>
    <property type="match status" value="1"/>
</dbReference>
<organism evidence="1 2">
    <name type="scientific">Ignisphaera aggregans (strain DSM 17230 / JCM 13409 / AQ1.S1)</name>
    <dbReference type="NCBI Taxonomy" id="583356"/>
    <lineage>
        <taxon>Archaea</taxon>
        <taxon>Thermoproteota</taxon>
        <taxon>Thermoprotei</taxon>
        <taxon>Desulfurococcales</taxon>
        <taxon>Desulfurococcaceae</taxon>
        <taxon>Ignisphaera</taxon>
    </lineage>
</organism>
<dbReference type="AlphaFoldDB" id="E0STQ5"/>
<dbReference type="InterPro" id="IPR001969">
    <property type="entry name" value="Aspartic_peptidase_AS"/>
</dbReference>
<evidence type="ECO:0008006" key="3">
    <source>
        <dbReference type="Google" id="ProtNLM"/>
    </source>
</evidence>
<dbReference type="Gene3D" id="2.40.70.10">
    <property type="entry name" value="Acid Proteases"/>
    <property type="match status" value="1"/>
</dbReference>
<accession>E0STQ5</accession>
<evidence type="ECO:0000313" key="2">
    <source>
        <dbReference type="Proteomes" id="UP000001304"/>
    </source>
</evidence>